<dbReference type="SUPFAM" id="SSF48024">
    <property type="entry name" value="N-terminal domain of DnaB helicase"/>
    <property type="match status" value="1"/>
</dbReference>
<feature type="compositionally biased region" description="Basic and acidic residues" evidence="14">
    <location>
        <begin position="1"/>
        <end position="11"/>
    </location>
</feature>
<dbReference type="GO" id="GO:0016887">
    <property type="term" value="F:ATP hydrolysis activity"/>
    <property type="evidence" value="ECO:0007669"/>
    <property type="project" value="RHEA"/>
</dbReference>
<keyword evidence="17" id="KW-1185">Reference proteome</keyword>
<keyword evidence="4 13" id="KW-0547">Nucleotide-binding</keyword>
<dbReference type="GO" id="GO:0003677">
    <property type="term" value="F:DNA binding"/>
    <property type="evidence" value="ECO:0007669"/>
    <property type="project" value="UniProtKB-UniRule"/>
</dbReference>
<dbReference type="Gene3D" id="1.10.860.10">
    <property type="entry name" value="DNAb Helicase, Chain A"/>
    <property type="match status" value="1"/>
</dbReference>
<dbReference type="GO" id="GO:0006269">
    <property type="term" value="P:DNA replication, synthesis of primer"/>
    <property type="evidence" value="ECO:0007669"/>
    <property type="project" value="UniProtKB-UniRule"/>
</dbReference>
<proteinExistence type="inferred from homology"/>
<dbReference type="EC" id="5.6.2.3" evidence="12 13"/>
<evidence type="ECO:0000256" key="12">
    <source>
        <dbReference type="NCBIfam" id="TIGR00665"/>
    </source>
</evidence>
<dbReference type="Proteomes" id="UP000000466">
    <property type="component" value="Chromosome"/>
</dbReference>
<dbReference type="EMBL" id="CP003746">
    <property type="protein sequence ID" value="AFU99225.1"/>
    <property type="molecule type" value="Genomic_DNA"/>
</dbReference>
<dbReference type="Pfam" id="PF00772">
    <property type="entry name" value="DnaB"/>
    <property type="match status" value="1"/>
</dbReference>
<dbReference type="PANTHER" id="PTHR30153:SF2">
    <property type="entry name" value="REPLICATIVE DNA HELICASE"/>
    <property type="match status" value="1"/>
</dbReference>
<keyword evidence="8 13" id="KW-0238">DNA-binding</keyword>
<evidence type="ECO:0000313" key="16">
    <source>
        <dbReference type="EMBL" id="AFU99225.1"/>
    </source>
</evidence>
<dbReference type="InterPro" id="IPR016136">
    <property type="entry name" value="DNA_helicase_N/primase_C"/>
</dbReference>
<dbReference type="eggNOG" id="COG0305">
    <property type="taxonomic scope" value="Bacteria"/>
</dbReference>
<evidence type="ECO:0000256" key="1">
    <source>
        <dbReference type="ARBA" id="ARBA00008428"/>
    </source>
</evidence>
<dbReference type="GO" id="GO:0005524">
    <property type="term" value="F:ATP binding"/>
    <property type="evidence" value="ECO:0007669"/>
    <property type="project" value="UniProtKB-UniRule"/>
</dbReference>
<dbReference type="InterPro" id="IPR027417">
    <property type="entry name" value="P-loop_NTPase"/>
</dbReference>
<dbReference type="OrthoDB" id="9773982at2"/>
<dbReference type="CDD" id="cd00984">
    <property type="entry name" value="DnaB_C"/>
    <property type="match status" value="1"/>
</dbReference>
<dbReference type="RefSeq" id="WP_015047389.1">
    <property type="nucleotide sequence ID" value="NC_018868.3"/>
</dbReference>
<gene>
    <name evidence="16" type="ordered locus">M5M_10220</name>
</gene>
<dbReference type="Pfam" id="PF03796">
    <property type="entry name" value="DnaB_C"/>
    <property type="match status" value="2"/>
</dbReference>
<feature type="region of interest" description="Disordered" evidence="14">
    <location>
        <begin position="1"/>
        <end position="22"/>
    </location>
</feature>
<dbReference type="AlphaFoldDB" id="K4KLY4"/>
<evidence type="ECO:0000256" key="10">
    <source>
        <dbReference type="ARBA" id="ARBA00044932"/>
    </source>
</evidence>
<dbReference type="PANTHER" id="PTHR30153">
    <property type="entry name" value="REPLICATIVE DNA HELICASE DNAB"/>
    <property type="match status" value="1"/>
</dbReference>
<evidence type="ECO:0000256" key="7">
    <source>
        <dbReference type="ARBA" id="ARBA00022840"/>
    </source>
</evidence>
<dbReference type="InterPro" id="IPR007692">
    <property type="entry name" value="DNA_helicase_DnaB"/>
</dbReference>
<comment type="function">
    <text evidence="10 13">The main replicative DNA helicase, it participates in initiation and elongation during chromosome replication. Travels ahead of the DNA replisome, separating dsDNA into templates for DNA synthesis. A processive ATP-dependent 5'-3' DNA helicase it has DNA-dependent ATPase activity.</text>
</comment>
<dbReference type="FunFam" id="1.10.860.10:FF:000001">
    <property type="entry name" value="Replicative DNA helicase"/>
    <property type="match status" value="1"/>
</dbReference>
<dbReference type="InterPro" id="IPR007694">
    <property type="entry name" value="DNA_helicase_DnaB-like_C"/>
</dbReference>
<evidence type="ECO:0000256" key="5">
    <source>
        <dbReference type="ARBA" id="ARBA00022801"/>
    </source>
</evidence>
<evidence type="ECO:0000256" key="3">
    <source>
        <dbReference type="ARBA" id="ARBA00022705"/>
    </source>
</evidence>
<dbReference type="GO" id="GO:1990077">
    <property type="term" value="C:primosome complex"/>
    <property type="evidence" value="ECO:0007669"/>
    <property type="project" value="UniProtKB-UniRule"/>
</dbReference>
<protein>
    <recommendedName>
        <fullName evidence="12 13">Replicative DNA helicase</fullName>
        <ecNumber evidence="12 13">5.6.2.3</ecNumber>
    </recommendedName>
</protein>
<dbReference type="GO" id="GO:0043139">
    <property type="term" value="F:5'-3' DNA helicase activity"/>
    <property type="evidence" value="ECO:0007669"/>
    <property type="project" value="UniProtKB-EC"/>
</dbReference>
<accession>K4KLY4</accession>
<evidence type="ECO:0000256" key="14">
    <source>
        <dbReference type="SAM" id="MobiDB-lite"/>
    </source>
</evidence>
<feature type="domain" description="SF4 helicase" evidence="15">
    <location>
        <begin position="194"/>
        <end position="479"/>
    </location>
</feature>
<dbReference type="InterPro" id="IPR036185">
    <property type="entry name" value="DNA_heli_DnaB-like_N_sf"/>
</dbReference>
<dbReference type="NCBIfam" id="TIGR00665">
    <property type="entry name" value="DnaB"/>
    <property type="match status" value="1"/>
</dbReference>
<evidence type="ECO:0000313" key="17">
    <source>
        <dbReference type="Proteomes" id="UP000000466"/>
    </source>
</evidence>
<dbReference type="STRING" id="1117647.M5M_10220"/>
<keyword evidence="3 13" id="KW-0235">DNA replication</keyword>
<dbReference type="InterPro" id="IPR007693">
    <property type="entry name" value="DNA_helicase_DnaB-like_N"/>
</dbReference>
<evidence type="ECO:0000256" key="4">
    <source>
        <dbReference type="ARBA" id="ARBA00022741"/>
    </source>
</evidence>
<evidence type="ECO:0000256" key="11">
    <source>
        <dbReference type="ARBA" id="ARBA00048954"/>
    </source>
</evidence>
<reference evidence="16 17" key="1">
    <citation type="journal article" date="2013" name="Genome Announc.">
        <title>Complete genome sequence of Simiduia agarivorans SA1(T), a marine bacterium able to degrade a variety of polysaccharides.</title>
        <authorList>
            <person name="Lin S.Y."/>
            <person name="Shieh W.Y."/>
            <person name="Chen J.S."/>
            <person name="Tang S.L."/>
        </authorList>
    </citation>
    <scope>NUCLEOTIDE SEQUENCE [LARGE SCALE GENOMIC DNA]</scope>
    <source>
        <strain evidence="17">DSM 21679 / JCM 13881 / BCRC 17597 / SA1</strain>
    </source>
</reference>
<dbReference type="SUPFAM" id="SSF52540">
    <property type="entry name" value="P-loop containing nucleoside triphosphate hydrolases"/>
    <property type="match status" value="1"/>
</dbReference>
<keyword evidence="6 13" id="KW-0347">Helicase</keyword>
<keyword evidence="9" id="KW-0413">Isomerase</keyword>
<comment type="similarity">
    <text evidence="1 13">Belongs to the helicase family. DnaB subfamily.</text>
</comment>
<dbReference type="GO" id="GO:0005829">
    <property type="term" value="C:cytosol"/>
    <property type="evidence" value="ECO:0007669"/>
    <property type="project" value="TreeGrafter"/>
</dbReference>
<keyword evidence="5 13" id="KW-0378">Hydrolase</keyword>
<keyword evidence="2 13" id="KW-0639">Primosome</keyword>
<name>K4KLY4_SIMAS</name>
<evidence type="ECO:0000256" key="9">
    <source>
        <dbReference type="ARBA" id="ARBA00023235"/>
    </source>
</evidence>
<evidence type="ECO:0000256" key="2">
    <source>
        <dbReference type="ARBA" id="ARBA00022515"/>
    </source>
</evidence>
<evidence type="ECO:0000256" key="6">
    <source>
        <dbReference type="ARBA" id="ARBA00022806"/>
    </source>
</evidence>
<dbReference type="HOGENOM" id="CLU_005373_0_0_6"/>
<evidence type="ECO:0000256" key="13">
    <source>
        <dbReference type="RuleBase" id="RU362085"/>
    </source>
</evidence>
<organism evidence="16 17">
    <name type="scientific">Simiduia agarivorans (strain DSM 21679 / JCM 13881 / BCRC 17597 / SA1)</name>
    <dbReference type="NCBI Taxonomy" id="1117647"/>
    <lineage>
        <taxon>Bacteria</taxon>
        <taxon>Pseudomonadati</taxon>
        <taxon>Pseudomonadota</taxon>
        <taxon>Gammaproteobacteria</taxon>
        <taxon>Cellvibrionales</taxon>
        <taxon>Cellvibrionaceae</taxon>
        <taxon>Simiduia</taxon>
    </lineage>
</organism>
<comment type="catalytic activity">
    <reaction evidence="11 13">
        <text>ATP + H2O = ADP + phosphate + H(+)</text>
        <dbReference type="Rhea" id="RHEA:13065"/>
        <dbReference type="ChEBI" id="CHEBI:15377"/>
        <dbReference type="ChEBI" id="CHEBI:15378"/>
        <dbReference type="ChEBI" id="CHEBI:30616"/>
        <dbReference type="ChEBI" id="CHEBI:43474"/>
        <dbReference type="ChEBI" id="CHEBI:456216"/>
        <dbReference type="EC" id="5.6.2.3"/>
    </reaction>
</comment>
<evidence type="ECO:0000259" key="15">
    <source>
        <dbReference type="PROSITE" id="PS51199"/>
    </source>
</evidence>
<keyword evidence="7 13" id="KW-0067">ATP-binding</keyword>
<dbReference type="NCBIfam" id="NF004384">
    <property type="entry name" value="PRK05748.1"/>
    <property type="match status" value="1"/>
</dbReference>
<dbReference type="PROSITE" id="PS51199">
    <property type="entry name" value="SF4_HELICASE"/>
    <property type="match status" value="1"/>
</dbReference>
<dbReference type="KEGG" id="saga:M5M_10220"/>
<evidence type="ECO:0000256" key="8">
    <source>
        <dbReference type="ARBA" id="ARBA00023125"/>
    </source>
</evidence>
<dbReference type="Gene3D" id="3.40.50.300">
    <property type="entry name" value="P-loop containing nucleotide triphosphate hydrolases"/>
    <property type="match status" value="1"/>
</dbReference>
<sequence>MADPKPRARSFDDEDKASPSLTLPHSMEAEQAVLGGLMRDANRFDAVAELVSPDDFFRDDHRQIFTMMQRLIAAEQPIDAVTLVDELDRNGELERVGGHGYLLDLAANTPSAANVAAYARIIRERATLRALISAANEISQTSMNPAGLDSDDLLQLAERRVAAIAEDRPKEGGFIGAESLLHQAVSRIDELFRTDSDLTGISTGLQDLNERTAGWQPGELIILAARPSMGKTALALNFVEAALASTSKPALVFSMEMPSVSLIMRMLSSLGRIDAGKLRNGKLTEEDWPKLSSAVAKLKDKPLYIDDTPALSPQEVRARIKRVVRQHFGKLQQENPDTPSEELEALAQPGMVMVDYLQLMQIANYTEGRTQEISEISRSLKGIAKEFNCPVIALSQLNRGVEQRPNKRPMNSDLRESGAIEQDADVILFIYRDEYYNEDSPDKGVAELIIGKQRNGEIGTSKAAFVGKYTRFENLAPDYMAQPDYGP</sequence>